<evidence type="ECO:0000313" key="1">
    <source>
        <dbReference type="EMBL" id="GGD70632.1"/>
    </source>
</evidence>
<name>A0A916Z1W5_9BACT</name>
<evidence type="ECO:0000313" key="2">
    <source>
        <dbReference type="Proteomes" id="UP000609064"/>
    </source>
</evidence>
<sequence>METQLNYNESDFVEYALTQMNIKILKREGKYFDLEGGFKVEVETKDLYRLSVEDWVISPFEDIGKMCEFIKKNLEMSLHNE</sequence>
<proteinExistence type="predicted"/>
<dbReference type="AlphaFoldDB" id="A0A916Z1W5"/>
<accession>A0A916Z1W5</accession>
<dbReference type="Proteomes" id="UP000609064">
    <property type="component" value="Unassembled WGS sequence"/>
</dbReference>
<protein>
    <submittedName>
        <fullName evidence="1">Uncharacterized protein</fullName>
    </submittedName>
</protein>
<reference evidence="1" key="1">
    <citation type="journal article" date="2014" name="Int. J. Syst. Evol. Microbiol.">
        <title>Complete genome sequence of Corynebacterium casei LMG S-19264T (=DSM 44701T), isolated from a smear-ripened cheese.</title>
        <authorList>
            <consortium name="US DOE Joint Genome Institute (JGI-PGF)"/>
            <person name="Walter F."/>
            <person name="Albersmeier A."/>
            <person name="Kalinowski J."/>
            <person name="Ruckert C."/>
        </authorList>
    </citation>
    <scope>NUCLEOTIDE SEQUENCE</scope>
    <source>
        <strain evidence="1">CGMCC 1.15958</strain>
    </source>
</reference>
<dbReference type="EMBL" id="BMKK01000008">
    <property type="protein sequence ID" value="GGD70632.1"/>
    <property type="molecule type" value="Genomic_DNA"/>
</dbReference>
<gene>
    <name evidence="1" type="ORF">GCM10011514_38370</name>
</gene>
<comment type="caution">
    <text evidence="1">The sequence shown here is derived from an EMBL/GenBank/DDBJ whole genome shotgun (WGS) entry which is preliminary data.</text>
</comment>
<organism evidence="1 2">
    <name type="scientific">Emticicia aquatilis</name>
    <dbReference type="NCBI Taxonomy" id="1537369"/>
    <lineage>
        <taxon>Bacteria</taxon>
        <taxon>Pseudomonadati</taxon>
        <taxon>Bacteroidota</taxon>
        <taxon>Cytophagia</taxon>
        <taxon>Cytophagales</taxon>
        <taxon>Leadbetterellaceae</taxon>
        <taxon>Emticicia</taxon>
    </lineage>
</organism>
<keyword evidence="2" id="KW-1185">Reference proteome</keyword>
<reference evidence="1" key="2">
    <citation type="submission" date="2020-09" db="EMBL/GenBank/DDBJ databases">
        <authorList>
            <person name="Sun Q."/>
            <person name="Zhou Y."/>
        </authorList>
    </citation>
    <scope>NUCLEOTIDE SEQUENCE</scope>
    <source>
        <strain evidence="1">CGMCC 1.15958</strain>
    </source>
</reference>
<dbReference type="RefSeq" id="WP_188768406.1">
    <property type="nucleotide sequence ID" value="NZ_BMKK01000008.1"/>
</dbReference>